<dbReference type="OrthoDB" id="9807055at2"/>
<name>A0A0S2HWJ7_9BACT</name>
<keyword evidence="3 6" id="KW-0378">Hydrolase</keyword>
<dbReference type="Proteomes" id="UP000064893">
    <property type="component" value="Chromosome"/>
</dbReference>
<dbReference type="Gene3D" id="3.90.1720.10">
    <property type="entry name" value="endopeptidase domain like (from Nostoc punctiforme)"/>
    <property type="match status" value="1"/>
</dbReference>
<dbReference type="GO" id="GO:0006508">
    <property type="term" value="P:proteolysis"/>
    <property type="evidence" value="ECO:0007669"/>
    <property type="project" value="UniProtKB-KW"/>
</dbReference>
<accession>A0A0S2HWJ7</accession>
<evidence type="ECO:0000313" key="7">
    <source>
        <dbReference type="Proteomes" id="UP000064893"/>
    </source>
</evidence>
<dbReference type="Pfam" id="PF00877">
    <property type="entry name" value="NLPC_P60"/>
    <property type="match status" value="1"/>
</dbReference>
<evidence type="ECO:0000256" key="2">
    <source>
        <dbReference type="ARBA" id="ARBA00022670"/>
    </source>
</evidence>
<dbReference type="EMBL" id="CP013118">
    <property type="protein sequence ID" value="ALO14381.1"/>
    <property type="molecule type" value="Genomic_DNA"/>
</dbReference>
<evidence type="ECO:0000259" key="5">
    <source>
        <dbReference type="PROSITE" id="PS51935"/>
    </source>
</evidence>
<dbReference type="RefSeq" id="WP_057951932.1">
    <property type="nucleotide sequence ID" value="NZ_CP013118.1"/>
</dbReference>
<dbReference type="InterPro" id="IPR038765">
    <property type="entry name" value="Papain-like_cys_pep_sf"/>
</dbReference>
<keyword evidence="4" id="KW-0788">Thiol protease</keyword>
<evidence type="ECO:0000256" key="3">
    <source>
        <dbReference type="ARBA" id="ARBA00022801"/>
    </source>
</evidence>
<dbReference type="GO" id="GO:0008234">
    <property type="term" value="F:cysteine-type peptidase activity"/>
    <property type="evidence" value="ECO:0007669"/>
    <property type="project" value="UniProtKB-KW"/>
</dbReference>
<feature type="domain" description="NlpC/P60" evidence="5">
    <location>
        <begin position="178"/>
        <end position="309"/>
    </location>
</feature>
<dbReference type="PROSITE" id="PS51935">
    <property type="entry name" value="NLPC_P60"/>
    <property type="match status" value="1"/>
</dbReference>
<proteinExistence type="inferred from homology"/>
<keyword evidence="7" id="KW-1185">Reference proteome</keyword>
<dbReference type="EC" id="3.4.-.-" evidence="6"/>
<dbReference type="PANTHER" id="PTHR47053:SF1">
    <property type="entry name" value="MUREIN DD-ENDOPEPTIDASE MEPH-RELATED"/>
    <property type="match status" value="1"/>
</dbReference>
<evidence type="ECO:0000313" key="6">
    <source>
        <dbReference type="EMBL" id="ALO14381.1"/>
    </source>
</evidence>
<protein>
    <submittedName>
        <fullName evidence="6">Putative endopeptidase p60</fullName>
        <ecNumber evidence="6">3.4.-.-</ecNumber>
    </submittedName>
</protein>
<dbReference type="InterPro" id="IPR051202">
    <property type="entry name" value="Peptidase_C40"/>
</dbReference>
<dbReference type="PANTHER" id="PTHR47053">
    <property type="entry name" value="MUREIN DD-ENDOPEPTIDASE MEPH-RELATED"/>
    <property type="match status" value="1"/>
</dbReference>
<evidence type="ECO:0000256" key="1">
    <source>
        <dbReference type="ARBA" id="ARBA00007074"/>
    </source>
</evidence>
<dbReference type="PROSITE" id="PS51257">
    <property type="entry name" value="PROKAR_LIPOPROTEIN"/>
    <property type="match status" value="1"/>
</dbReference>
<gene>
    <name evidence="6" type="primary">iap</name>
    <name evidence="6" type="ORF">L21SP5_00709</name>
</gene>
<dbReference type="STRING" id="1307839.L21SP5_00709"/>
<comment type="similarity">
    <text evidence="1">Belongs to the peptidase C40 family.</text>
</comment>
<evidence type="ECO:0000256" key="4">
    <source>
        <dbReference type="ARBA" id="ARBA00022807"/>
    </source>
</evidence>
<reference evidence="6 7" key="1">
    <citation type="submission" date="2015-11" db="EMBL/GenBank/DDBJ databases">
        <title>Description and complete genome sequence of a novel strain predominating in hypersaline microbial mats and representing a new family of the Bacteriodetes phylum.</title>
        <authorList>
            <person name="Spring S."/>
            <person name="Bunk B."/>
            <person name="Sproer C."/>
            <person name="Klenk H.-P."/>
        </authorList>
    </citation>
    <scope>NUCLEOTIDE SEQUENCE [LARGE SCALE GENOMIC DNA]</scope>
    <source>
        <strain evidence="6 7">L21-Spi-D4</strain>
    </source>
</reference>
<dbReference type="Gene3D" id="1.25.40.1040">
    <property type="match status" value="1"/>
</dbReference>
<dbReference type="InterPro" id="IPR000064">
    <property type="entry name" value="NLP_P60_dom"/>
</dbReference>
<sequence>MTYSASRNIIRPLFTAVIIALTAFLLTSACGTANLYQKLDKKYEKAQYEKALKKANRSIQKNPADPTPLYFKSLLHTHYYSQSNNPEHLEQALTYLDRARRKKIPQYLKEDIQRLTDQLVETANNDISEIEDKAGPLTSQKIHELRQQLEQAPRIKLATAEIPQSNTTAKKVTPKELAGMRKTIVEEAQKHIGTSYRYGGTTTRGFDCSGFTGYVFAEAGINLPRTAAQQAVSGRKIREKKAQPGDLVFFTKNKSGGNVNHVAIILDTDNHGIKKVIHSTSRGVIIDERTDGSWKSYWLPRKKHIASYIAD</sequence>
<organism evidence="6 7">
    <name type="scientific">Salinivirga cyanobacteriivorans</name>
    <dbReference type="NCBI Taxonomy" id="1307839"/>
    <lineage>
        <taxon>Bacteria</taxon>
        <taxon>Pseudomonadati</taxon>
        <taxon>Bacteroidota</taxon>
        <taxon>Bacteroidia</taxon>
        <taxon>Bacteroidales</taxon>
        <taxon>Salinivirgaceae</taxon>
        <taxon>Salinivirga</taxon>
    </lineage>
</organism>
<dbReference type="AlphaFoldDB" id="A0A0S2HWJ7"/>
<dbReference type="KEGG" id="blq:L21SP5_00709"/>
<dbReference type="SUPFAM" id="SSF54001">
    <property type="entry name" value="Cysteine proteinases"/>
    <property type="match status" value="1"/>
</dbReference>
<keyword evidence="2" id="KW-0645">Protease</keyword>